<gene>
    <name evidence="2" type="ORF">SAMN05660830_00825</name>
</gene>
<dbReference type="Pfam" id="PF09684">
    <property type="entry name" value="Tail_P2_I"/>
    <property type="match status" value="1"/>
</dbReference>
<name>A0A8G2C809_9BACT</name>
<sequence>MKSTFWKFFKDVLGWALIHSPGLISVIAKGVALVFDDIREDIFWLRDQLNPLTCEEQYLPTHGATRGILQYPLESTDQYRKRVVKAYAWHRQGGKAEGMPQILQHYGYDGCTFHNCRNDDAVRWAEFKVQIPVPKHGLEVNDYSLVTWAVQETKPARSKLAALQTHSAVQGAANASGTLLLCSVVTLEPEKPKEALLTVTISSGCGLHTITTTSLG</sequence>
<organism evidence="2 3">
    <name type="scientific">Halodesulfovibrio aestuarii</name>
    <dbReference type="NCBI Taxonomy" id="126333"/>
    <lineage>
        <taxon>Bacteria</taxon>
        <taxon>Pseudomonadati</taxon>
        <taxon>Thermodesulfobacteriota</taxon>
        <taxon>Desulfovibrionia</taxon>
        <taxon>Desulfovibrionales</taxon>
        <taxon>Desulfovibrionaceae</taxon>
        <taxon>Halodesulfovibrio</taxon>
    </lineage>
</organism>
<dbReference type="InterPro" id="IPR006521">
    <property type="entry name" value="Tail_protein_I"/>
</dbReference>
<keyword evidence="1" id="KW-0812">Transmembrane</keyword>
<comment type="caution">
    <text evidence="2">The sequence shown here is derived from an EMBL/GenBank/DDBJ whole genome shotgun (WGS) entry which is preliminary data.</text>
</comment>
<feature type="transmembrane region" description="Helical" evidence="1">
    <location>
        <begin position="12"/>
        <end position="35"/>
    </location>
</feature>
<dbReference type="AlphaFoldDB" id="A0A8G2C809"/>
<proteinExistence type="predicted"/>
<dbReference type="EMBL" id="FQZR01000002">
    <property type="protein sequence ID" value="SHI73706.1"/>
    <property type="molecule type" value="Genomic_DNA"/>
</dbReference>
<dbReference type="RefSeq" id="WP_020001944.1">
    <property type="nucleotide sequence ID" value="NZ_CP192219.1"/>
</dbReference>
<keyword evidence="1" id="KW-0472">Membrane</keyword>
<dbReference type="Proteomes" id="UP000184001">
    <property type="component" value="Unassembled WGS sequence"/>
</dbReference>
<evidence type="ECO:0000313" key="3">
    <source>
        <dbReference type="Proteomes" id="UP000184001"/>
    </source>
</evidence>
<protein>
    <submittedName>
        <fullName evidence="2">P2-related tail formation protein</fullName>
    </submittedName>
</protein>
<reference evidence="2 3" key="1">
    <citation type="submission" date="2016-11" db="EMBL/GenBank/DDBJ databases">
        <authorList>
            <person name="Varghese N."/>
            <person name="Submissions S."/>
        </authorList>
    </citation>
    <scope>NUCLEOTIDE SEQUENCE [LARGE SCALE GENOMIC DNA]</scope>
    <source>
        <strain evidence="2 3">DSM 17919</strain>
    </source>
</reference>
<keyword evidence="1" id="KW-1133">Transmembrane helix</keyword>
<evidence type="ECO:0000256" key="1">
    <source>
        <dbReference type="SAM" id="Phobius"/>
    </source>
</evidence>
<evidence type="ECO:0000313" key="2">
    <source>
        <dbReference type="EMBL" id="SHI73706.1"/>
    </source>
</evidence>
<accession>A0A8G2C809</accession>